<reference evidence="7 8" key="1">
    <citation type="submission" date="2025-04" db="UniProtKB">
        <authorList>
            <consortium name="RefSeq"/>
        </authorList>
    </citation>
    <scope>IDENTIFICATION</scope>
</reference>
<sequence length="340" mass="35802">MMLARVCRASLTPQVTSLVKSPVAPKQFKTKIQSVRLFADEGRTTFTRTARKRGTIMEQVMAPAGESAFNVGKGAIAGGAALGLGALCFYGLGLSSETGAIDEMGLWPQYVKDRIHSTYMYFGGSVLMTAASGALCLRSPTVMKIVSRQGWVALGLSMVAMIGSGVVAQSIPYKEGFGAKQIAWMIHTGVMGAILAPISLLGGPLVIKAAWYTAGVVGGLSAIALSAPNDKFLYMGGPLAIGLGVVFASSMGTLFLPPTTALGAGLHSMALYGGLLLFSGFLMYDTQRIIRDAKTHPQVAYGYMKPYDPINNAISIYLDTLNIFVRILSILAGGGGNRKK</sequence>
<proteinExistence type="inferred from homology"/>
<evidence type="ECO:0000313" key="6">
    <source>
        <dbReference type="Proteomes" id="UP000694920"/>
    </source>
</evidence>
<keyword evidence="6" id="KW-1185">Reference proteome</keyword>
<dbReference type="RefSeq" id="XP_015610482.1">
    <property type="nucleotide sequence ID" value="XM_015754996.2"/>
</dbReference>
<feature type="transmembrane region" description="Helical" evidence="5">
    <location>
        <begin position="262"/>
        <end position="284"/>
    </location>
</feature>
<dbReference type="RefSeq" id="XP_015610481.1">
    <property type="nucleotide sequence ID" value="XM_015754995.2"/>
</dbReference>
<dbReference type="Proteomes" id="UP000694920">
    <property type="component" value="Unplaced"/>
</dbReference>
<evidence type="ECO:0000256" key="3">
    <source>
        <dbReference type="ARBA" id="ARBA00022989"/>
    </source>
</evidence>
<keyword evidence="2 5" id="KW-0812">Transmembrane</keyword>
<organism evidence="6 8">
    <name type="scientific">Cephus cinctus</name>
    <name type="common">Wheat stem sawfly</name>
    <dbReference type="NCBI Taxonomy" id="211228"/>
    <lineage>
        <taxon>Eukaryota</taxon>
        <taxon>Metazoa</taxon>
        <taxon>Ecdysozoa</taxon>
        <taxon>Arthropoda</taxon>
        <taxon>Hexapoda</taxon>
        <taxon>Insecta</taxon>
        <taxon>Pterygota</taxon>
        <taxon>Neoptera</taxon>
        <taxon>Endopterygota</taxon>
        <taxon>Hymenoptera</taxon>
        <taxon>Cephoidea</taxon>
        <taxon>Cephidae</taxon>
        <taxon>Cephus</taxon>
    </lineage>
</organism>
<feature type="transmembrane region" description="Helical" evidence="5">
    <location>
        <begin position="183"/>
        <end position="203"/>
    </location>
</feature>
<dbReference type="GO" id="GO:0005743">
    <property type="term" value="C:mitochondrial inner membrane"/>
    <property type="evidence" value="ECO:0007669"/>
    <property type="project" value="TreeGrafter"/>
</dbReference>
<feature type="transmembrane region" description="Helical" evidence="5">
    <location>
        <begin position="209"/>
        <end position="227"/>
    </location>
</feature>
<dbReference type="PANTHER" id="PTHR23291">
    <property type="entry name" value="BAX INHIBITOR-RELATED"/>
    <property type="match status" value="1"/>
</dbReference>
<protein>
    <submittedName>
        <fullName evidence="7 8">Growth hormone-inducible transmembrane protein</fullName>
    </submittedName>
</protein>
<dbReference type="AlphaFoldDB" id="A0AAJ7CI80"/>
<evidence type="ECO:0000256" key="5">
    <source>
        <dbReference type="RuleBase" id="RU004379"/>
    </source>
</evidence>
<gene>
    <name evidence="7 8" type="primary">LOC107275154</name>
</gene>
<name>A0AAJ7CI80_CEPCN</name>
<keyword evidence="4 5" id="KW-0472">Membrane</keyword>
<dbReference type="PANTHER" id="PTHR23291:SF112">
    <property type="entry name" value="GROWTH HORMONE-INDUCIBLE TRANSMEMBRANE PROTEIN"/>
    <property type="match status" value="1"/>
</dbReference>
<evidence type="ECO:0000256" key="1">
    <source>
        <dbReference type="ARBA" id="ARBA00004141"/>
    </source>
</evidence>
<evidence type="ECO:0000256" key="4">
    <source>
        <dbReference type="ARBA" id="ARBA00023136"/>
    </source>
</evidence>
<feature type="transmembrane region" description="Helical" evidence="5">
    <location>
        <begin position="119"/>
        <end position="140"/>
    </location>
</feature>
<keyword evidence="3 5" id="KW-1133">Transmembrane helix</keyword>
<evidence type="ECO:0000313" key="7">
    <source>
        <dbReference type="RefSeq" id="XP_015610481.1"/>
    </source>
</evidence>
<dbReference type="CDD" id="cd10431">
    <property type="entry name" value="GHITM"/>
    <property type="match status" value="1"/>
</dbReference>
<evidence type="ECO:0000313" key="8">
    <source>
        <dbReference type="RefSeq" id="XP_015610482.1"/>
    </source>
</evidence>
<feature type="transmembrane region" description="Helical" evidence="5">
    <location>
        <begin position="239"/>
        <end position="256"/>
    </location>
</feature>
<comment type="similarity">
    <text evidence="5">Belongs to the BI1 family.</text>
</comment>
<dbReference type="GeneID" id="107275154"/>
<evidence type="ECO:0000256" key="2">
    <source>
        <dbReference type="ARBA" id="ARBA00022692"/>
    </source>
</evidence>
<dbReference type="InterPro" id="IPR035871">
    <property type="entry name" value="GHITM"/>
</dbReference>
<accession>A0AAJ7CI80</accession>
<comment type="subcellular location">
    <subcellularLocation>
        <location evidence="1">Membrane</location>
        <topology evidence="1">Multi-pass membrane protein</topology>
    </subcellularLocation>
</comment>
<dbReference type="KEGG" id="ccin:107275154"/>
<dbReference type="InterPro" id="IPR006214">
    <property type="entry name" value="Bax_inhibitor_1-related"/>
</dbReference>
<dbReference type="Pfam" id="PF01027">
    <property type="entry name" value="Bax1-I"/>
    <property type="match status" value="1"/>
</dbReference>
<feature type="transmembrane region" description="Helical" evidence="5">
    <location>
        <begin position="152"/>
        <end position="171"/>
    </location>
</feature>